<dbReference type="InterPro" id="IPR009506">
    <property type="entry name" value="YjiS-like"/>
</dbReference>
<protein>
    <submittedName>
        <fullName evidence="2">DUF1127 domain-containing protein</fullName>
    </submittedName>
</protein>
<reference evidence="2 3" key="1">
    <citation type="submission" date="2018-08" db="EMBL/GenBank/DDBJ databases">
        <title>Fulvimarina sp. 85, whole genome shotgun sequence.</title>
        <authorList>
            <person name="Tuo L."/>
        </authorList>
    </citation>
    <scope>NUCLEOTIDE SEQUENCE [LARGE SCALE GENOMIC DNA]</scope>
    <source>
        <strain evidence="2 3">85</strain>
    </source>
</reference>
<name>A0A371X8G3_9HYPH</name>
<dbReference type="AlphaFoldDB" id="A0A371X8G3"/>
<evidence type="ECO:0000313" key="2">
    <source>
        <dbReference type="EMBL" id="RFC65529.1"/>
    </source>
</evidence>
<proteinExistence type="predicted"/>
<sequence length="91" mass="10429">MAIFHRTTTDTLVQTLAEALRLAVAAVPAMVRTLRNRHAARQIADLPDYLLNDMGLKRDDVHDALQSDWRSDPTYLLSMRASRNTLGRRRR</sequence>
<dbReference type="EMBL" id="QURL01000002">
    <property type="protein sequence ID" value="RFC65529.1"/>
    <property type="molecule type" value="Genomic_DNA"/>
</dbReference>
<keyword evidence="3" id="KW-1185">Reference proteome</keyword>
<feature type="domain" description="YjiS-like" evidence="1">
    <location>
        <begin position="29"/>
        <end position="62"/>
    </location>
</feature>
<dbReference type="OrthoDB" id="7861975at2"/>
<gene>
    <name evidence="2" type="ORF">DYI37_05770</name>
</gene>
<accession>A0A371X8G3</accession>
<dbReference type="Proteomes" id="UP000264310">
    <property type="component" value="Unassembled WGS sequence"/>
</dbReference>
<evidence type="ECO:0000313" key="3">
    <source>
        <dbReference type="Proteomes" id="UP000264310"/>
    </source>
</evidence>
<organism evidence="2 3">
    <name type="scientific">Fulvimarina endophytica</name>
    <dbReference type="NCBI Taxonomy" id="2293836"/>
    <lineage>
        <taxon>Bacteria</taxon>
        <taxon>Pseudomonadati</taxon>
        <taxon>Pseudomonadota</taxon>
        <taxon>Alphaproteobacteria</taxon>
        <taxon>Hyphomicrobiales</taxon>
        <taxon>Aurantimonadaceae</taxon>
        <taxon>Fulvimarina</taxon>
    </lineage>
</organism>
<dbReference type="Pfam" id="PF06568">
    <property type="entry name" value="YjiS-like"/>
    <property type="match status" value="1"/>
</dbReference>
<comment type="caution">
    <text evidence="2">The sequence shown here is derived from an EMBL/GenBank/DDBJ whole genome shotgun (WGS) entry which is preliminary data.</text>
</comment>
<evidence type="ECO:0000259" key="1">
    <source>
        <dbReference type="Pfam" id="PF06568"/>
    </source>
</evidence>
<dbReference type="RefSeq" id="WP_116682424.1">
    <property type="nucleotide sequence ID" value="NZ_QURL01000002.1"/>
</dbReference>